<organism evidence="3 4">
    <name type="scientific">Marinoscillum luteum</name>
    <dbReference type="NCBI Taxonomy" id="861051"/>
    <lineage>
        <taxon>Bacteria</taxon>
        <taxon>Pseudomonadati</taxon>
        <taxon>Bacteroidota</taxon>
        <taxon>Cytophagia</taxon>
        <taxon>Cytophagales</taxon>
        <taxon>Reichenbachiellaceae</taxon>
        <taxon>Marinoscillum</taxon>
    </lineage>
</organism>
<keyword evidence="3" id="KW-0808">Transferase</keyword>
<sequence length="386" mass="44229">MFSIVDCNNFWSPSGGGVRRYHLEKMAFYKDRQDVKYSFVMHDSETWTEQIGENAFIEHLKVPKVYGNWEYRYLTRSAPLEPILSRINPDVIEVGSPYFMPGIVRKIVRKHGLKARTYGFWHADFPVTYVKRFMEPMGQGMAKMGERMAWKYARKNYNQMDGVVVSSRLIMDRMERNGLKNVHFLPLGVNEQLFNPGRRDVGLIAELKKGNEDRLLLFFPHRFSKEKGLDVILKAYHMMCEGLDHEPVLIIAGAGPYEHLAREAGEKYEFVELRGFIEGKEEMARYYASADLGFALSKWETFGLSLLESLSSGLPLIAANEGAAYEHIDTSGAGTIIKEVTPEAVARAVIEFSLMDAKKMREKARAYAEPLTWESCFENQLAIYRG</sequence>
<dbReference type="PANTHER" id="PTHR45947">
    <property type="entry name" value="SULFOQUINOVOSYL TRANSFERASE SQD2"/>
    <property type="match status" value="1"/>
</dbReference>
<dbReference type="SUPFAM" id="SSF53756">
    <property type="entry name" value="UDP-Glycosyltransferase/glycogen phosphorylase"/>
    <property type="match status" value="1"/>
</dbReference>
<feature type="domain" description="Glycosyltransferase subfamily 4-like N-terminal" evidence="2">
    <location>
        <begin position="56"/>
        <end position="191"/>
    </location>
</feature>
<dbReference type="Gene3D" id="3.40.50.2000">
    <property type="entry name" value="Glycogen Phosphorylase B"/>
    <property type="match status" value="2"/>
</dbReference>
<proteinExistence type="predicted"/>
<dbReference type="InterPro" id="IPR001296">
    <property type="entry name" value="Glyco_trans_1"/>
</dbReference>
<dbReference type="InterPro" id="IPR050194">
    <property type="entry name" value="Glycosyltransferase_grp1"/>
</dbReference>
<dbReference type="GO" id="GO:0016757">
    <property type="term" value="F:glycosyltransferase activity"/>
    <property type="evidence" value="ECO:0007669"/>
    <property type="project" value="UniProtKB-KW"/>
</dbReference>
<evidence type="ECO:0000259" key="1">
    <source>
        <dbReference type="Pfam" id="PF00534"/>
    </source>
</evidence>
<reference evidence="3 4" key="1">
    <citation type="journal article" date="2013" name="Int. J. Syst. Evol. Microbiol.">
        <title>Marinoscillum luteum sp. nov., isolated from marine sediment.</title>
        <authorList>
            <person name="Cha I.T."/>
            <person name="Park S.J."/>
            <person name="Kim S.J."/>
            <person name="Kim J.G."/>
            <person name="Jung M.Y."/>
            <person name="Shin K.S."/>
            <person name="Kwon K.K."/>
            <person name="Yang S.H."/>
            <person name="Seo Y.S."/>
            <person name="Rhee S.K."/>
        </authorList>
    </citation>
    <scope>NUCLEOTIDE SEQUENCE [LARGE SCALE GENOMIC DNA]</scope>
    <source>
        <strain evidence="3 4">KCTC 23939</strain>
    </source>
</reference>
<dbReference type="EMBL" id="JBIPKE010000020">
    <property type="protein sequence ID" value="MFH6985397.1"/>
    <property type="molecule type" value="Genomic_DNA"/>
</dbReference>
<feature type="domain" description="Glycosyl transferase family 1" evidence="1">
    <location>
        <begin position="211"/>
        <end position="368"/>
    </location>
</feature>
<dbReference type="Proteomes" id="UP001610063">
    <property type="component" value="Unassembled WGS sequence"/>
</dbReference>
<keyword evidence="4" id="KW-1185">Reference proteome</keyword>
<dbReference type="InterPro" id="IPR028098">
    <property type="entry name" value="Glyco_trans_4-like_N"/>
</dbReference>
<dbReference type="Pfam" id="PF00534">
    <property type="entry name" value="Glycos_transf_1"/>
    <property type="match status" value="1"/>
</dbReference>
<name>A0ABW7NCP3_9BACT</name>
<gene>
    <name evidence="3" type="ORF">ACHKAR_18235</name>
</gene>
<dbReference type="PANTHER" id="PTHR45947:SF3">
    <property type="entry name" value="SULFOQUINOVOSYL TRANSFERASE SQD2"/>
    <property type="match status" value="1"/>
</dbReference>
<dbReference type="Pfam" id="PF13439">
    <property type="entry name" value="Glyco_transf_4"/>
    <property type="match status" value="1"/>
</dbReference>
<comment type="caution">
    <text evidence="3">The sequence shown here is derived from an EMBL/GenBank/DDBJ whole genome shotgun (WGS) entry which is preliminary data.</text>
</comment>
<protein>
    <submittedName>
        <fullName evidence="3">Glycosyltransferase</fullName>
        <ecNumber evidence="3">2.4.-.-</ecNumber>
    </submittedName>
</protein>
<accession>A0ABW7NCP3</accession>
<evidence type="ECO:0000313" key="3">
    <source>
        <dbReference type="EMBL" id="MFH6985397.1"/>
    </source>
</evidence>
<keyword evidence="3" id="KW-0328">Glycosyltransferase</keyword>
<dbReference type="EC" id="2.4.-.-" evidence="3"/>
<evidence type="ECO:0000313" key="4">
    <source>
        <dbReference type="Proteomes" id="UP001610063"/>
    </source>
</evidence>
<evidence type="ECO:0000259" key="2">
    <source>
        <dbReference type="Pfam" id="PF13439"/>
    </source>
</evidence>